<dbReference type="Gene3D" id="3.30.70.1450">
    <property type="entry name" value="Regulator of K+ conductance, C-terminal domain"/>
    <property type="match status" value="1"/>
</dbReference>
<keyword evidence="1" id="KW-0813">Transport</keyword>
<dbReference type="InterPro" id="IPR036721">
    <property type="entry name" value="RCK_C_sf"/>
</dbReference>
<dbReference type="GO" id="GO:0006813">
    <property type="term" value="P:potassium ion transport"/>
    <property type="evidence" value="ECO:0007669"/>
    <property type="project" value="InterPro"/>
</dbReference>
<dbReference type="Pfam" id="PF02080">
    <property type="entry name" value="TrkA_C"/>
    <property type="match status" value="1"/>
</dbReference>
<dbReference type="SUPFAM" id="SSF116726">
    <property type="entry name" value="TrkA C-terminal domain-like"/>
    <property type="match status" value="1"/>
</dbReference>
<gene>
    <name evidence="4" type="ORF">UFOPK4000_00077</name>
</gene>
<dbReference type="EMBL" id="CAFBOT010000006">
    <property type="protein sequence ID" value="CAB4980648.1"/>
    <property type="molecule type" value="Genomic_DNA"/>
</dbReference>
<dbReference type="PANTHER" id="PTHR43833:SF5">
    <property type="entry name" value="TRK SYSTEM POTASSIUM UPTAKE PROTEIN TRKA"/>
    <property type="match status" value="1"/>
</dbReference>
<organism evidence="4">
    <name type="scientific">freshwater metagenome</name>
    <dbReference type="NCBI Taxonomy" id="449393"/>
    <lineage>
        <taxon>unclassified sequences</taxon>
        <taxon>metagenomes</taxon>
        <taxon>ecological metagenomes</taxon>
    </lineage>
</organism>
<keyword evidence="2" id="KW-0406">Ion transport</keyword>
<protein>
    <submittedName>
        <fullName evidence="4">Unannotated protein</fullName>
    </submittedName>
</protein>
<dbReference type="PROSITE" id="PS51202">
    <property type="entry name" value="RCK_C"/>
    <property type="match status" value="1"/>
</dbReference>
<dbReference type="InterPro" id="IPR006037">
    <property type="entry name" value="RCK_C"/>
</dbReference>
<proteinExistence type="predicted"/>
<dbReference type="AlphaFoldDB" id="A0A6J7MKY3"/>
<evidence type="ECO:0000256" key="1">
    <source>
        <dbReference type="ARBA" id="ARBA00022448"/>
    </source>
</evidence>
<name>A0A6J7MKY3_9ZZZZ</name>
<dbReference type="GO" id="GO:0008324">
    <property type="term" value="F:monoatomic cation transmembrane transporter activity"/>
    <property type="evidence" value="ECO:0007669"/>
    <property type="project" value="InterPro"/>
</dbReference>
<evidence type="ECO:0000313" key="4">
    <source>
        <dbReference type="EMBL" id="CAB4980648.1"/>
    </source>
</evidence>
<feature type="domain" description="RCK C-terminal" evidence="3">
    <location>
        <begin position="47"/>
        <end position="128"/>
    </location>
</feature>
<dbReference type="PANTHER" id="PTHR43833">
    <property type="entry name" value="POTASSIUM CHANNEL PROTEIN 2-RELATED-RELATED"/>
    <property type="match status" value="1"/>
</dbReference>
<dbReference type="InterPro" id="IPR050721">
    <property type="entry name" value="Trk_Ktr_HKT_K-transport"/>
</dbReference>
<reference evidence="4" key="1">
    <citation type="submission" date="2020-05" db="EMBL/GenBank/DDBJ databases">
        <authorList>
            <person name="Chiriac C."/>
            <person name="Salcher M."/>
            <person name="Ghai R."/>
            <person name="Kavagutti S V."/>
        </authorList>
    </citation>
    <scope>NUCLEOTIDE SEQUENCE</scope>
</reference>
<accession>A0A6J7MKY3</accession>
<evidence type="ECO:0000256" key="2">
    <source>
        <dbReference type="ARBA" id="ARBA00023065"/>
    </source>
</evidence>
<evidence type="ECO:0000259" key="3">
    <source>
        <dbReference type="PROSITE" id="PS51202"/>
    </source>
</evidence>
<sequence length="128" mass="13900">MPRVVARVNNPNNYWMFNEMWGVDVSVSTPHLITSLVQEAVAVGSFVRLMQLKGGKAELVEVTLADNSPALDKALADIQFPRSATVVAIVRDSRVLVPDKATVLRVGDEVMALITEDAEDAVKKILVG</sequence>